<organism evidence="7 8">
    <name type="scientific">Acrocarpospora corrugata</name>
    <dbReference type="NCBI Taxonomy" id="35763"/>
    <lineage>
        <taxon>Bacteria</taxon>
        <taxon>Bacillati</taxon>
        <taxon>Actinomycetota</taxon>
        <taxon>Actinomycetes</taxon>
        <taxon>Streptosporangiales</taxon>
        <taxon>Streptosporangiaceae</taxon>
        <taxon>Acrocarpospora</taxon>
    </lineage>
</organism>
<keyword evidence="8" id="KW-1185">Reference proteome</keyword>
<dbReference type="Gene3D" id="1.10.10.10">
    <property type="entry name" value="Winged helix-like DNA-binding domain superfamily/Winged helix DNA-binding domain"/>
    <property type="match status" value="1"/>
</dbReference>
<dbReference type="AlphaFoldDB" id="A0A5M3VTI7"/>
<feature type="compositionally biased region" description="Polar residues" evidence="5">
    <location>
        <begin position="163"/>
        <end position="175"/>
    </location>
</feature>
<sequence length="175" mass="20055">MNGFDDFIEGEFRPVIHYLTKKGASLEEAKDATQDAILQALILFANDKWHTVRDPREWLRAVAWRSLLRPPSEARKRILTTPLSTAMDPEAIESDHSDRVVQIQDILALLRDLPELERTVLALGLDGLRTAEIAARLNLSEQRVRDVRKAAKRQLRDKHPALNQENFTRQGRSSR</sequence>
<dbReference type="NCBIfam" id="TIGR02937">
    <property type="entry name" value="sigma70-ECF"/>
    <property type="match status" value="1"/>
</dbReference>
<dbReference type="GO" id="GO:0016987">
    <property type="term" value="F:sigma factor activity"/>
    <property type="evidence" value="ECO:0007669"/>
    <property type="project" value="UniProtKB-KW"/>
</dbReference>
<feature type="region of interest" description="Disordered" evidence="5">
    <location>
        <begin position="150"/>
        <end position="175"/>
    </location>
</feature>
<evidence type="ECO:0000259" key="6">
    <source>
        <dbReference type="Pfam" id="PF08281"/>
    </source>
</evidence>
<dbReference type="InterPro" id="IPR013249">
    <property type="entry name" value="RNA_pol_sigma70_r4_t2"/>
</dbReference>
<dbReference type="GO" id="GO:0003677">
    <property type="term" value="F:DNA binding"/>
    <property type="evidence" value="ECO:0007669"/>
    <property type="project" value="InterPro"/>
</dbReference>
<dbReference type="RefSeq" id="WP_155335409.1">
    <property type="nucleotide sequence ID" value="NZ_BAAABN010000042.1"/>
</dbReference>
<evidence type="ECO:0000313" key="7">
    <source>
        <dbReference type="EMBL" id="GER98981.1"/>
    </source>
</evidence>
<evidence type="ECO:0000256" key="1">
    <source>
        <dbReference type="ARBA" id="ARBA00010641"/>
    </source>
</evidence>
<gene>
    <name evidence="7" type="ORF">Acor_10450</name>
</gene>
<dbReference type="OrthoDB" id="3608473at2"/>
<dbReference type="SUPFAM" id="SSF88946">
    <property type="entry name" value="Sigma2 domain of RNA polymerase sigma factors"/>
    <property type="match status" value="1"/>
</dbReference>
<dbReference type="EMBL" id="BLAD01000038">
    <property type="protein sequence ID" value="GER98981.1"/>
    <property type="molecule type" value="Genomic_DNA"/>
</dbReference>
<evidence type="ECO:0000256" key="5">
    <source>
        <dbReference type="SAM" id="MobiDB-lite"/>
    </source>
</evidence>
<reference evidence="7 8" key="1">
    <citation type="submission" date="2019-10" db="EMBL/GenBank/DDBJ databases">
        <title>Whole genome shotgun sequence of Acrocarpospora corrugata NBRC 13972.</title>
        <authorList>
            <person name="Ichikawa N."/>
            <person name="Kimura A."/>
            <person name="Kitahashi Y."/>
            <person name="Komaki H."/>
            <person name="Oguchi A."/>
        </authorList>
    </citation>
    <scope>NUCLEOTIDE SEQUENCE [LARGE SCALE GENOMIC DNA]</scope>
    <source>
        <strain evidence="7 8">NBRC 13972</strain>
    </source>
</reference>
<name>A0A5M3VTI7_9ACTN</name>
<evidence type="ECO:0000256" key="3">
    <source>
        <dbReference type="ARBA" id="ARBA00023082"/>
    </source>
</evidence>
<dbReference type="InterPro" id="IPR013324">
    <property type="entry name" value="RNA_pol_sigma_r3/r4-like"/>
</dbReference>
<dbReference type="SUPFAM" id="SSF88659">
    <property type="entry name" value="Sigma3 and sigma4 domains of RNA polymerase sigma factors"/>
    <property type="match status" value="1"/>
</dbReference>
<dbReference type="InterPro" id="IPR014284">
    <property type="entry name" value="RNA_pol_sigma-70_dom"/>
</dbReference>
<accession>A0A5M3VTI7</accession>
<keyword evidence="4" id="KW-0804">Transcription</keyword>
<proteinExistence type="inferred from homology"/>
<evidence type="ECO:0000256" key="4">
    <source>
        <dbReference type="ARBA" id="ARBA00023163"/>
    </source>
</evidence>
<evidence type="ECO:0000256" key="2">
    <source>
        <dbReference type="ARBA" id="ARBA00023015"/>
    </source>
</evidence>
<dbReference type="Proteomes" id="UP000334990">
    <property type="component" value="Unassembled WGS sequence"/>
</dbReference>
<comment type="caution">
    <text evidence="7">The sequence shown here is derived from an EMBL/GenBank/DDBJ whole genome shotgun (WGS) entry which is preliminary data.</text>
</comment>
<keyword evidence="3" id="KW-0731">Sigma factor</keyword>
<dbReference type="Pfam" id="PF08281">
    <property type="entry name" value="Sigma70_r4_2"/>
    <property type="match status" value="1"/>
</dbReference>
<keyword evidence="2" id="KW-0805">Transcription regulation</keyword>
<dbReference type="InterPro" id="IPR036388">
    <property type="entry name" value="WH-like_DNA-bd_sf"/>
</dbReference>
<comment type="similarity">
    <text evidence="1">Belongs to the sigma-70 factor family. ECF subfamily.</text>
</comment>
<protein>
    <recommendedName>
        <fullName evidence="6">RNA polymerase sigma factor 70 region 4 type 2 domain-containing protein</fullName>
    </recommendedName>
</protein>
<feature type="domain" description="RNA polymerase sigma factor 70 region 4 type 2" evidence="6">
    <location>
        <begin position="104"/>
        <end position="145"/>
    </location>
</feature>
<dbReference type="GO" id="GO:0006352">
    <property type="term" value="P:DNA-templated transcription initiation"/>
    <property type="evidence" value="ECO:0007669"/>
    <property type="project" value="InterPro"/>
</dbReference>
<dbReference type="InterPro" id="IPR013325">
    <property type="entry name" value="RNA_pol_sigma_r2"/>
</dbReference>
<evidence type="ECO:0000313" key="8">
    <source>
        <dbReference type="Proteomes" id="UP000334990"/>
    </source>
</evidence>